<protein>
    <submittedName>
        <fullName evidence="1">Uncharacterized protein</fullName>
    </submittedName>
</protein>
<accession>A0A8H4APE9</accession>
<dbReference type="OrthoDB" id="2421714at2759"/>
<reference evidence="1 2" key="1">
    <citation type="journal article" date="2019" name="Environ. Microbiol.">
        <title>At the nexus of three kingdoms: the genome of the mycorrhizal fungus Gigaspora margarita provides insights into plant, endobacterial and fungal interactions.</title>
        <authorList>
            <person name="Venice F."/>
            <person name="Ghignone S."/>
            <person name="Salvioli di Fossalunga A."/>
            <person name="Amselem J."/>
            <person name="Novero M."/>
            <person name="Xianan X."/>
            <person name="Sedzielewska Toro K."/>
            <person name="Morin E."/>
            <person name="Lipzen A."/>
            <person name="Grigoriev I.V."/>
            <person name="Henrissat B."/>
            <person name="Martin F.M."/>
            <person name="Bonfante P."/>
        </authorList>
    </citation>
    <scope>NUCLEOTIDE SEQUENCE [LARGE SCALE GENOMIC DNA]</scope>
    <source>
        <strain evidence="1 2">BEG34</strain>
    </source>
</reference>
<name>A0A8H4APE9_GIGMA</name>
<proteinExistence type="predicted"/>
<gene>
    <name evidence="1" type="ORF">F8M41_016631</name>
</gene>
<keyword evidence="2" id="KW-1185">Reference proteome</keyword>
<evidence type="ECO:0000313" key="2">
    <source>
        <dbReference type="Proteomes" id="UP000439903"/>
    </source>
</evidence>
<organism evidence="1 2">
    <name type="scientific">Gigaspora margarita</name>
    <dbReference type="NCBI Taxonomy" id="4874"/>
    <lineage>
        <taxon>Eukaryota</taxon>
        <taxon>Fungi</taxon>
        <taxon>Fungi incertae sedis</taxon>
        <taxon>Mucoromycota</taxon>
        <taxon>Glomeromycotina</taxon>
        <taxon>Glomeromycetes</taxon>
        <taxon>Diversisporales</taxon>
        <taxon>Gigasporaceae</taxon>
        <taxon>Gigaspora</taxon>
    </lineage>
</organism>
<evidence type="ECO:0000313" key="1">
    <source>
        <dbReference type="EMBL" id="KAF0519112.1"/>
    </source>
</evidence>
<dbReference type="Proteomes" id="UP000439903">
    <property type="component" value="Unassembled WGS sequence"/>
</dbReference>
<dbReference type="EMBL" id="WTPW01000365">
    <property type="protein sequence ID" value="KAF0519112.1"/>
    <property type="molecule type" value="Genomic_DNA"/>
</dbReference>
<dbReference type="AlphaFoldDB" id="A0A8H4APE9"/>
<sequence length="399" mass="45845">MVEIRCYQANIKSTLESTIDSLHDACPLKVSSEIISKSLHDILCNDKVFREQSKIHTKIFDWFKKKNKEKNPPKPSRPCAVFKKRVYSSTFFFGSKVTNNYNTEQNRESSPPPVKQTFSFSDEEQGAIIEPLLNLVEKALNEFLIKNEHMIPSEVVEGFASKQRPPINPDFSNADTLNMLNFIIENIKIFDKSVFHGQHKSAPVNLFKNFKNNVRHKMAHGILIDQKGRWSDHTLQNVAILACDVVTCLGGNYKELYAIKERLDNEIIEKWTGKPTLEVEIKSPKRKHDDSNFCEMLKSVRDILKEVIETKEGSGSKQKILKLALREDEDLIRIWRTVKTTECRRKQSHEFIEFVNLAFNLDLKCIGTEVEQSKIYSDSPEAKQVMYTVTIVGSAVCVE</sequence>
<comment type="caution">
    <text evidence="1">The sequence shown here is derived from an EMBL/GenBank/DDBJ whole genome shotgun (WGS) entry which is preliminary data.</text>
</comment>